<evidence type="ECO:0000313" key="3">
    <source>
        <dbReference type="EMBL" id="AOH87230.1"/>
    </source>
</evidence>
<name>A0A1B3ZIH9_9SPHN</name>
<dbReference type="PANTHER" id="PTHR47572:SF4">
    <property type="entry name" value="LACTONASE DRP35"/>
    <property type="match status" value="1"/>
</dbReference>
<evidence type="ECO:0000259" key="2">
    <source>
        <dbReference type="Pfam" id="PF08450"/>
    </source>
</evidence>
<feature type="domain" description="SMP-30/Gluconolactonase/LRE-like region" evidence="2">
    <location>
        <begin position="34"/>
        <end position="244"/>
    </location>
</feature>
<geneLocation type="plasmid" evidence="4"/>
<dbReference type="GO" id="GO:0016787">
    <property type="term" value="F:hydrolase activity"/>
    <property type="evidence" value="ECO:0007669"/>
    <property type="project" value="UniProtKB-KW"/>
</dbReference>
<gene>
    <name evidence="3" type="ORF">AWL63_24030</name>
</gene>
<dbReference type="KEGG" id="span:AWL63_24030"/>
<dbReference type="InterPro" id="IPR013658">
    <property type="entry name" value="SGL"/>
</dbReference>
<dbReference type="InterPro" id="IPR011042">
    <property type="entry name" value="6-blade_b-propeller_TolB-like"/>
</dbReference>
<evidence type="ECO:0000256" key="1">
    <source>
        <dbReference type="ARBA" id="ARBA00022801"/>
    </source>
</evidence>
<accession>A0A1B3ZIH9</accession>
<dbReference type="PANTHER" id="PTHR47572">
    <property type="entry name" value="LIPOPROTEIN-RELATED"/>
    <property type="match status" value="1"/>
</dbReference>
<dbReference type="AlphaFoldDB" id="A0A1B3ZIH9"/>
<dbReference type="Proteomes" id="UP000094256">
    <property type="component" value="Plasmid unnamed"/>
</dbReference>
<keyword evidence="4" id="KW-1185">Reference proteome</keyword>
<dbReference type="Gene3D" id="2.120.10.30">
    <property type="entry name" value="TolB, C-terminal domain"/>
    <property type="match status" value="1"/>
</dbReference>
<keyword evidence="3" id="KW-0614">Plasmid</keyword>
<protein>
    <recommendedName>
        <fullName evidence="2">SMP-30/Gluconolactonase/LRE-like region domain-containing protein</fullName>
    </recommendedName>
</protein>
<dbReference type="InterPro" id="IPR051262">
    <property type="entry name" value="SMP-30/CGR1_Lactonase"/>
</dbReference>
<organism evidence="3 4">
    <name type="scientific">Sphingomonas panacis</name>
    <dbReference type="NCBI Taxonomy" id="1560345"/>
    <lineage>
        <taxon>Bacteria</taxon>
        <taxon>Pseudomonadati</taxon>
        <taxon>Pseudomonadota</taxon>
        <taxon>Alphaproteobacteria</taxon>
        <taxon>Sphingomonadales</taxon>
        <taxon>Sphingomonadaceae</taxon>
        <taxon>Sphingomonas</taxon>
    </lineage>
</organism>
<dbReference type="EMBL" id="CP014169">
    <property type="protein sequence ID" value="AOH87230.1"/>
    <property type="molecule type" value="Genomic_DNA"/>
</dbReference>
<evidence type="ECO:0000313" key="4">
    <source>
        <dbReference type="Proteomes" id="UP000094256"/>
    </source>
</evidence>
<proteinExistence type="predicted"/>
<dbReference type="SUPFAM" id="SSF63829">
    <property type="entry name" value="Calcium-dependent phosphotriesterase"/>
    <property type="match status" value="1"/>
</dbReference>
<sequence length="318" mass="34386">MEIQMRQTIKDFKLKSSDVTFFGKNLNRPECVWIDREGIWVSDSRGGIASVHDDDEPMLIGAGIQEVNGFSRRANGNFVVADISGGALYEVAPNGDTHLLLDEIGGAPLGAVNHAWVDHEDRIWVSIMTRHQRWYDMLKSGRRDGYIIRIDERGPVIVADDIACTNEVKVGPDGKYLHAAETLGNKIIRFPIFPDGSLGDRQTVGPESLGYGGWPDGFTFDADGNIWVTLICRNGISVITPDGAANVVCEDVNRLALDSLVASVQDQTTDPQLILACASGFLPLPTSIAFGGPDARTAYVGSIAMPCLAAFPLPTSGQ</sequence>
<keyword evidence="1" id="KW-0378">Hydrolase</keyword>
<reference evidence="3 4" key="1">
    <citation type="submission" date="2016-01" db="EMBL/GenBank/DDBJ databases">
        <title>Complete genome and mega plasmid sequence of Sphingomonas panacis DCY99 elicits systemic resistance in rice to Xanthomonas oryzae.</title>
        <authorList>
            <person name="Kim Y.J."/>
            <person name="Yang D.C."/>
            <person name="Sing P."/>
        </authorList>
    </citation>
    <scope>NUCLEOTIDE SEQUENCE [LARGE SCALE GENOMIC DNA]</scope>
    <source>
        <strain evidence="3 4">DCY99</strain>
        <plasmid evidence="4">Plasmid</plasmid>
    </source>
</reference>
<dbReference type="Pfam" id="PF08450">
    <property type="entry name" value="SGL"/>
    <property type="match status" value="1"/>
</dbReference>